<dbReference type="EMBL" id="BK032511">
    <property type="protein sequence ID" value="DAF44579.1"/>
    <property type="molecule type" value="Genomic_DNA"/>
</dbReference>
<name>A0A8S5S198_9CAUD</name>
<proteinExistence type="predicted"/>
<organism evidence="1">
    <name type="scientific">Podoviridae sp. ct8Lf7</name>
    <dbReference type="NCBI Taxonomy" id="2827723"/>
    <lineage>
        <taxon>Viruses</taxon>
        <taxon>Duplodnaviria</taxon>
        <taxon>Heunggongvirae</taxon>
        <taxon>Uroviricota</taxon>
        <taxon>Caudoviricetes</taxon>
    </lineage>
</organism>
<accession>A0A8S5S198</accession>
<reference evidence="1" key="1">
    <citation type="journal article" date="2021" name="Proc. Natl. Acad. Sci. U.S.A.">
        <title>A Catalog of Tens of Thousands of Viruses from Human Metagenomes Reveals Hidden Associations with Chronic Diseases.</title>
        <authorList>
            <person name="Tisza M.J."/>
            <person name="Buck C.B."/>
        </authorList>
    </citation>
    <scope>NUCLEOTIDE SEQUENCE</scope>
    <source>
        <strain evidence="1">Ct8Lf7</strain>
    </source>
</reference>
<protein>
    <submittedName>
        <fullName evidence="1">Mannosyl-glycoprotein endo-beta-N-acetylglucosaminidase</fullName>
    </submittedName>
</protein>
<evidence type="ECO:0000313" key="1">
    <source>
        <dbReference type="EMBL" id="DAF44579.1"/>
    </source>
</evidence>
<sequence length="33" mass="3638">MIASYRKAGLTNDNAIKMLVAQDALESRWGRSA</sequence>